<dbReference type="AlphaFoldDB" id="A6GEB8"/>
<reference evidence="2 3" key="1">
    <citation type="submission" date="2007-06" db="EMBL/GenBank/DDBJ databases">
        <authorList>
            <person name="Shimkets L."/>
            <person name="Ferriera S."/>
            <person name="Johnson J."/>
            <person name="Kravitz S."/>
            <person name="Beeson K."/>
            <person name="Sutton G."/>
            <person name="Rogers Y.-H."/>
            <person name="Friedman R."/>
            <person name="Frazier M."/>
            <person name="Venter J.C."/>
        </authorList>
    </citation>
    <scope>NUCLEOTIDE SEQUENCE [LARGE SCALE GENOMIC DNA]</scope>
    <source>
        <strain evidence="2 3">SIR-1</strain>
    </source>
</reference>
<organism evidence="2 3">
    <name type="scientific">Plesiocystis pacifica SIR-1</name>
    <dbReference type="NCBI Taxonomy" id="391625"/>
    <lineage>
        <taxon>Bacteria</taxon>
        <taxon>Pseudomonadati</taxon>
        <taxon>Myxococcota</taxon>
        <taxon>Polyangia</taxon>
        <taxon>Nannocystales</taxon>
        <taxon>Nannocystaceae</taxon>
        <taxon>Plesiocystis</taxon>
    </lineage>
</organism>
<dbReference type="Gene3D" id="1.20.1050.10">
    <property type="match status" value="1"/>
</dbReference>
<dbReference type="OrthoDB" id="9795329at2"/>
<dbReference type="InterPro" id="IPR036249">
    <property type="entry name" value="Thioredoxin-like_sf"/>
</dbReference>
<accession>A6GEB8</accession>
<dbReference type="GO" id="GO:0016740">
    <property type="term" value="F:transferase activity"/>
    <property type="evidence" value="ECO:0007669"/>
    <property type="project" value="UniProtKB-KW"/>
</dbReference>
<name>A6GEB8_9BACT</name>
<dbReference type="Gene3D" id="3.40.30.10">
    <property type="entry name" value="Glutaredoxin"/>
    <property type="match status" value="1"/>
</dbReference>
<dbReference type="STRING" id="391625.PPSIR1_17670"/>
<dbReference type="SUPFAM" id="SSF52833">
    <property type="entry name" value="Thioredoxin-like"/>
    <property type="match status" value="1"/>
</dbReference>
<evidence type="ECO:0000313" key="2">
    <source>
        <dbReference type="EMBL" id="EDM75759.1"/>
    </source>
</evidence>
<comment type="caution">
    <text evidence="2">The sequence shown here is derived from an EMBL/GenBank/DDBJ whole genome shotgun (WGS) entry which is preliminary data.</text>
</comment>
<dbReference type="EMBL" id="ABCS01000081">
    <property type="protein sequence ID" value="EDM75759.1"/>
    <property type="molecule type" value="Genomic_DNA"/>
</dbReference>
<dbReference type="PROSITE" id="PS50404">
    <property type="entry name" value="GST_NTER"/>
    <property type="match status" value="1"/>
</dbReference>
<dbReference type="InterPro" id="IPR004045">
    <property type="entry name" value="Glutathione_S-Trfase_N"/>
</dbReference>
<dbReference type="eggNOG" id="COG0625">
    <property type="taxonomic scope" value="Bacteria"/>
</dbReference>
<feature type="domain" description="GST N-terminal" evidence="1">
    <location>
        <begin position="2"/>
        <end position="80"/>
    </location>
</feature>
<dbReference type="RefSeq" id="WP_006975058.1">
    <property type="nucleotide sequence ID" value="NZ_ABCS01000081.1"/>
</dbReference>
<dbReference type="InterPro" id="IPR036282">
    <property type="entry name" value="Glutathione-S-Trfase_C_sf"/>
</dbReference>
<proteinExistence type="predicted"/>
<sequence length="206" mass="22373">MTAIELYGTATSPYVRRVHALAIEFGLDCTHVDTASDAGQARLRALSPVWKIPAVVLDGEPLFDSRVIGEELVRRQAKAGALGEFAPLDEGFAARNLSTVIDGALDSLINVFYLKRDGISPEAASYLAKQGARAASAMTWVEAQLDEAGHWLTPSGRFGLPELNLITTLEWMRFRATYPVDAHPKLAAFVAFHTERPSLVATRPPA</sequence>
<evidence type="ECO:0000259" key="1">
    <source>
        <dbReference type="PROSITE" id="PS50404"/>
    </source>
</evidence>
<evidence type="ECO:0000313" key="3">
    <source>
        <dbReference type="Proteomes" id="UP000005801"/>
    </source>
</evidence>
<dbReference type="Pfam" id="PF13417">
    <property type="entry name" value="GST_N_3"/>
    <property type="match status" value="1"/>
</dbReference>
<protein>
    <submittedName>
        <fullName evidence="2">Glutathione S-transferase, N-terminal domain protein</fullName>
    </submittedName>
</protein>
<gene>
    <name evidence="2" type="ORF">PPSIR1_17670</name>
</gene>
<dbReference type="Proteomes" id="UP000005801">
    <property type="component" value="Unassembled WGS sequence"/>
</dbReference>
<dbReference type="SUPFAM" id="SSF47616">
    <property type="entry name" value="GST C-terminal domain-like"/>
    <property type="match status" value="1"/>
</dbReference>
<keyword evidence="2" id="KW-0808">Transferase</keyword>
<keyword evidence="3" id="KW-1185">Reference proteome</keyword>